<feature type="domain" description="Lactate/malate dehydrogenase C-terminal" evidence="9">
    <location>
        <begin position="146"/>
        <end position="304"/>
    </location>
</feature>
<proteinExistence type="inferred from homology"/>
<protein>
    <submittedName>
        <fullName evidence="10">L-lactate dehydrogenase</fullName>
    </submittedName>
</protein>
<dbReference type="Proteomes" id="UP000198703">
    <property type="component" value="Unassembled WGS sequence"/>
</dbReference>
<comment type="function">
    <text evidence="1">Catalyzes the reversible oxidation of malate to oxaloacetate.</text>
</comment>
<feature type="binding site" evidence="6">
    <location>
        <position position="32"/>
    </location>
    <ligand>
        <name>NAD(+)</name>
        <dbReference type="ChEBI" id="CHEBI:57540"/>
    </ligand>
</feature>
<dbReference type="OrthoDB" id="9802969at2"/>
<keyword evidence="2 7" id="KW-0560">Oxidoreductase</keyword>
<dbReference type="InterPro" id="IPR018177">
    <property type="entry name" value="L-lactate_DH_AS"/>
</dbReference>
<organism evidence="10 11">
    <name type="scientific">Rubrimonas cliftonensis</name>
    <dbReference type="NCBI Taxonomy" id="89524"/>
    <lineage>
        <taxon>Bacteria</taxon>
        <taxon>Pseudomonadati</taxon>
        <taxon>Pseudomonadota</taxon>
        <taxon>Alphaproteobacteria</taxon>
        <taxon>Rhodobacterales</taxon>
        <taxon>Paracoccaceae</taxon>
        <taxon>Rubrimonas</taxon>
    </lineage>
</organism>
<dbReference type="InterPro" id="IPR001236">
    <property type="entry name" value="Lactate/malate_DH_N"/>
</dbReference>
<dbReference type="EMBL" id="FNQM01000005">
    <property type="protein sequence ID" value="SEA45265.1"/>
    <property type="molecule type" value="Genomic_DNA"/>
</dbReference>
<evidence type="ECO:0000256" key="3">
    <source>
        <dbReference type="ARBA" id="ARBA00023027"/>
    </source>
</evidence>
<evidence type="ECO:0000256" key="4">
    <source>
        <dbReference type="PIRSR" id="PIRSR000102-1"/>
    </source>
</evidence>
<evidence type="ECO:0000313" key="11">
    <source>
        <dbReference type="Proteomes" id="UP000198703"/>
    </source>
</evidence>
<keyword evidence="3 6" id="KW-0520">NAD</keyword>
<feature type="active site" description="Proton acceptor" evidence="4">
    <location>
        <position position="176"/>
    </location>
</feature>
<dbReference type="STRING" id="89524.SAMN05444370_105109"/>
<dbReference type="SUPFAM" id="SSF56327">
    <property type="entry name" value="LDH C-terminal domain-like"/>
    <property type="match status" value="1"/>
</dbReference>
<evidence type="ECO:0000259" key="8">
    <source>
        <dbReference type="Pfam" id="PF00056"/>
    </source>
</evidence>
<reference evidence="10 11" key="1">
    <citation type="submission" date="2016-10" db="EMBL/GenBank/DDBJ databases">
        <authorList>
            <person name="de Groot N.N."/>
        </authorList>
    </citation>
    <scope>NUCLEOTIDE SEQUENCE [LARGE SCALE GENOMIC DNA]</scope>
    <source>
        <strain evidence="10 11">DSM 15345</strain>
    </source>
</reference>
<dbReference type="Gene3D" id="3.90.110.10">
    <property type="entry name" value="Lactate dehydrogenase/glycoside hydrolase, family 4, C-terminal"/>
    <property type="match status" value="1"/>
</dbReference>
<evidence type="ECO:0000256" key="5">
    <source>
        <dbReference type="PIRSR" id="PIRSR000102-2"/>
    </source>
</evidence>
<dbReference type="RefSeq" id="WP_093252990.1">
    <property type="nucleotide sequence ID" value="NZ_FNQM01000005.1"/>
</dbReference>
<name>A0A1H4BAN6_9RHOB</name>
<feature type="binding site" evidence="5">
    <location>
        <position position="80"/>
    </location>
    <ligand>
        <name>substrate</name>
    </ligand>
</feature>
<dbReference type="InterPro" id="IPR022383">
    <property type="entry name" value="Lactate/malate_DH_C"/>
</dbReference>
<sequence length="314" mass="31208">MKIAVVGAGQVGAACAYACVMRGVGVEITLVDRSADLAVGQAEDIQHAAPFARGTIVRAGPVEAIAGAGVVMIAAGVPQRDPGESRLDLLKRNAEVFAALVPQIVAAAPGAVLLVASNPVDVMTDLAARIAAREGVGPERVIGSGTILDTARFRTLLAAHLGVSSRSVHANVLGEHGDSEVLAWSGAAVGGLPLADAAAQLGRPIGPEERSAIDAGVRRAAHRIIARKGATWFGIGAGMARLAEAVIHDEGAALTCCIRGGPVAGAAGAACSLPRIVGAGGVRATLTPALDAAETAALRLSAEIVAAAAAEIAV</sequence>
<dbReference type="InterPro" id="IPR001557">
    <property type="entry name" value="L-lactate/malate_DH"/>
</dbReference>
<dbReference type="GO" id="GO:0006089">
    <property type="term" value="P:lactate metabolic process"/>
    <property type="evidence" value="ECO:0007669"/>
    <property type="project" value="TreeGrafter"/>
</dbReference>
<feature type="binding site" evidence="5">
    <location>
        <position position="86"/>
    </location>
    <ligand>
        <name>substrate</name>
    </ligand>
</feature>
<evidence type="ECO:0000259" key="9">
    <source>
        <dbReference type="Pfam" id="PF02866"/>
    </source>
</evidence>
<dbReference type="PRINTS" id="PR00086">
    <property type="entry name" value="LLDHDRGNASE"/>
</dbReference>
<comment type="similarity">
    <text evidence="7">Belongs to the LDH/MDH superfamily.</text>
</comment>
<feature type="binding site" evidence="5">
    <location>
        <position position="152"/>
    </location>
    <ligand>
        <name>substrate</name>
    </ligand>
</feature>
<dbReference type="Gene3D" id="3.40.50.720">
    <property type="entry name" value="NAD(P)-binding Rossmann-like Domain"/>
    <property type="match status" value="1"/>
</dbReference>
<evidence type="ECO:0000256" key="6">
    <source>
        <dbReference type="PIRSR" id="PIRSR000102-3"/>
    </source>
</evidence>
<dbReference type="InterPro" id="IPR036291">
    <property type="entry name" value="NAD(P)-bd_dom_sf"/>
</dbReference>
<dbReference type="PROSITE" id="PS00064">
    <property type="entry name" value="L_LDH"/>
    <property type="match status" value="1"/>
</dbReference>
<dbReference type="GO" id="GO:0004459">
    <property type="term" value="F:L-lactate dehydrogenase (NAD+) activity"/>
    <property type="evidence" value="ECO:0007669"/>
    <property type="project" value="InterPro"/>
</dbReference>
<dbReference type="PANTHER" id="PTHR43128">
    <property type="entry name" value="L-2-HYDROXYCARBOXYLATE DEHYDROGENASE (NAD(P)(+))"/>
    <property type="match status" value="1"/>
</dbReference>
<dbReference type="AlphaFoldDB" id="A0A1H4BAN6"/>
<evidence type="ECO:0000313" key="10">
    <source>
        <dbReference type="EMBL" id="SEA45265.1"/>
    </source>
</evidence>
<dbReference type="Pfam" id="PF02866">
    <property type="entry name" value="Ldh_1_C"/>
    <property type="match status" value="1"/>
</dbReference>
<feature type="binding site" evidence="5">
    <location>
        <position position="118"/>
    </location>
    <ligand>
        <name>substrate</name>
    </ligand>
</feature>
<evidence type="ECO:0000256" key="7">
    <source>
        <dbReference type="RuleBase" id="RU003369"/>
    </source>
</evidence>
<keyword evidence="11" id="KW-1185">Reference proteome</keyword>
<dbReference type="InterPro" id="IPR015955">
    <property type="entry name" value="Lactate_DH/Glyco_Ohase_4_C"/>
</dbReference>
<dbReference type="PIRSF" id="PIRSF000102">
    <property type="entry name" value="Lac_mal_DH"/>
    <property type="match status" value="1"/>
</dbReference>
<dbReference type="PANTHER" id="PTHR43128:SF16">
    <property type="entry name" value="L-LACTATE DEHYDROGENASE"/>
    <property type="match status" value="1"/>
</dbReference>
<dbReference type="Pfam" id="PF00056">
    <property type="entry name" value="Ldh_1_N"/>
    <property type="match status" value="1"/>
</dbReference>
<evidence type="ECO:0000256" key="2">
    <source>
        <dbReference type="ARBA" id="ARBA00023002"/>
    </source>
</evidence>
<evidence type="ECO:0000256" key="1">
    <source>
        <dbReference type="ARBA" id="ARBA00003966"/>
    </source>
</evidence>
<dbReference type="SUPFAM" id="SSF51735">
    <property type="entry name" value="NAD(P)-binding Rossmann-fold domains"/>
    <property type="match status" value="1"/>
</dbReference>
<dbReference type="PROSITE" id="PS51257">
    <property type="entry name" value="PROKAR_LIPOPROTEIN"/>
    <property type="match status" value="1"/>
</dbReference>
<gene>
    <name evidence="10" type="ORF">SAMN05444370_105109</name>
</gene>
<feature type="binding site" evidence="6">
    <location>
        <begin position="7"/>
        <end position="12"/>
    </location>
    <ligand>
        <name>NAD(+)</name>
        <dbReference type="ChEBI" id="CHEBI:57540"/>
    </ligand>
</feature>
<accession>A0A1H4BAN6</accession>
<feature type="domain" description="Lactate/malate dehydrogenase N-terminal" evidence="8">
    <location>
        <begin position="1"/>
        <end position="133"/>
    </location>
</feature>
<feature type="binding site" evidence="6">
    <location>
        <position position="93"/>
    </location>
    <ligand>
        <name>NAD(+)</name>
        <dbReference type="ChEBI" id="CHEBI:57540"/>
    </ligand>
</feature>